<dbReference type="SUPFAM" id="SSF82185">
    <property type="entry name" value="Histone H3 K4-specific methyltransferase SET7/9 N-terminal domain"/>
    <property type="match status" value="2"/>
</dbReference>
<name>S9UKP3_9TRYP</name>
<evidence type="ECO:0000256" key="2">
    <source>
        <dbReference type="SAM" id="Coils"/>
    </source>
</evidence>
<evidence type="ECO:0000256" key="3">
    <source>
        <dbReference type="SAM" id="MobiDB-lite"/>
    </source>
</evidence>
<keyword evidence="5" id="KW-1185">Reference proteome</keyword>
<dbReference type="OrthoDB" id="270720at2759"/>
<dbReference type="Proteomes" id="UP000015354">
    <property type="component" value="Unassembled WGS sequence"/>
</dbReference>
<dbReference type="Pfam" id="PF02493">
    <property type="entry name" value="MORN"/>
    <property type="match status" value="5"/>
</dbReference>
<feature type="region of interest" description="Disordered" evidence="3">
    <location>
        <begin position="103"/>
        <end position="124"/>
    </location>
</feature>
<dbReference type="EMBL" id="ATMH01012387">
    <property type="protein sequence ID" value="EPY15226.1"/>
    <property type="molecule type" value="Genomic_DNA"/>
</dbReference>
<feature type="coiled-coil region" evidence="2">
    <location>
        <begin position="14"/>
        <end position="48"/>
    </location>
</feature>
<sequence>MTATLRARAEALAAAEASRQCNAFLEQQAQLEEEVADAREAERRVDARVDEGVLAALRRATAPPATGEARATPAAAPVRPLSVRLEEDATSPFLTQREVRQLAQHAPAPLEPVDANAAPAGKPRKGSLAYSDAYVYVGDLVHLPGRRRGGGADRQAELLRWRREGSGTMYHDGPAGSSYYRGGWRTDRPHGTGALSLPHTAVEGTWEAGELTGPAVLRTPHLSGAVEFAQGAVDGPAALDLDNGARYVGVVRPDGDVSAAPGLFRLASGDHVEWLRSSAGAGRGPASPERRVGCGVCRVRFTNGDVYVGEVAAFAMHGRGHYVFATGGEYMGGFTHGFMTGTGIYTFENGNLYKGQLYKGLYHGRGVYVQRGEYSYEGEWVHGTMHGHGLLRFANGDVWEGEFEQDRRVRGSYVKVVAPLVMP</sequence>
<accession>S9UKP3</accession>
<dbReference type="Gene3D" id="2.20.110.10">
    <property type="entry name" value="Histone H3 K4-specific methyltransferase SET7/9 N-terminal domain"/>
    <property type="match status" value="2"/>
</dbReference>
<evidence type="ECO:0000313" key="5">
    <source>
        <dbReference type="Proteomes" id="UP000015354"/>
    </source>
</evidence>
<dbReference type="PANTHER" id="PTHR43215:SF14">
    <property type="entry name" value="RADIAL SPOKE HEAD 1 HOMOLOG"/>
    <property type="match status" value="1"/>
</dbReference>
<evidence type="ECO:0000313" key="4">
    <source>
        <dbReference type="EMBL" id="EPY15226.1"/>
    </source>
</evidence>
<dbReference type="AlphaFoldDB" id="S9UKP3"/>
<keyword evidence="2" id="KW-0175">Coiled coil</keyword>
<dbReference type="PANTHER" id="PTHR43215">
    <property type="entry name" value="RADIAL SPOKE HEAD 1 HOMOLOG"/>
    <property type="match status" value="1"/>
</dbReference>
<dbReference type="SMART" id="SM00698">
    <property type="entry name" value="MORN"/>
    <property type="match status" value="5"/>
</dbReference>
<reference evidence="4 5" key="1">
    <citation type="journal article" date="2013" name="PLoS ONE">
        <title>Predicting the Proteins of Angomonas deanei, Strigomonas culicis and Their Respective Endosymbionts Reveals New Aspects of the Trypanosomatidae Family.</title>
        <authorList>
            <person name="Motta M.C."/>
            <person name="Martins A.C."/>
            <person name="de Souza S.S."/>
            <person name="Catta-Preta C.M."/>
            <person name="Silva R."/>
            <person name="Klein C.C."/>
            <person name="de Almeida L.G."/>
            <person name="de Lima Cunha O."/>
            <person name="Ciapina L.P."/>
            <person name="Brocchi M."/>
            <person name="Colabardini A.C."/>
            <person name="de Araujo Lima B."/>
            <person name="Machado C.R."/>
            <person name="de Almeida Soares C.M."/>
            <person name="Probst C.M."/>
            <person name="de Menezes C.B."/>
            <person name="Thompson C.E."/>
            <person name="Bartholomeu D.C."/>
            <person name="Gradia D.F."/>
            <person name="Pavoni D.P."/>
            <person name="Grisard E.C."/>
            <person name="Fantinatti-Garboggini F."/>
            <person name="Marchini F.K."/>
            <person name="Rodrigues-Luiz G.F."/>
            <person name="Wagner G."/>
            <person name="Goldman G.H."/>
            <person name="Fietto J.L."/>
            <person name="Elias M.C."/>
            <person name="Goldman M.H."/>
            <person name="Sagot M.F."/>
            <person name="Pereira M."/>
            <person name="Stoco P.H."/>
            <person name="de Mendonca-Neto R.P."/>
            <person name="Teixeira S.M."/>
            <person name="Maciel T.E."/>
            <person name="de Oliveira Mendes T.A."/>
            <person name="Urmenyi T.P."/>
            <person name="de Souza W."/>
            <person name="Schenkman S."/>
            <person name="de Vasconcelos A.T."/>
        </authorList>
    </citation>
    <scope>NUCLEOTIDE SEQUENCE [LARGE SCALE GENOMIC DNA]</scope>
</reference>
<organism evidence="4 5">
    <name type="scientific">Strigomonas culicis</name>
    <dbReference type="NCBI Taxonomy" id="28005"/>
    <lineage>
        <taxon>Eukaryota</taxon>
        <taxon>Discoba</taxon>
        <taxon>Euglenozoa</taxon>
        <taxon>Kinetoplastea</taxon>
        <taxon>Metakinetoplastina</taxon>
        <taxon>Trypanosomatida</taxon>
        <taxon>Trypanosomatidae</taxon>
        <taxon>Strigomonadinae</taxon>
        <taxon>Strigomonas</taxon>
    </lineage>
</organism>
<gene>
    <name evidence="4" type="ORF">STCU_12227</name>
</gene>
<evidence type="ECO:0000256" key="1">
    <source>
        <dbReference type="ARBA" id="ARBA00022737"/>
    </source>
</evidence>
<protein>
    <submittedName>
        <fullName evidence="4">MORN repeat-containing protein</fullName>
    </submittedName>
</protein>
<dbReference type="InterPro" id="IPR003409">
    <property type="entry name" value="MORN"/>
</dbReference>
<comment type="caution">
    <text evidence="4">The sequence shown here is derived from an EMBL/GenBank/DDBJ whole genome shotgun (WGS) entry which is preliminary data.</text>
</comment>
<proteinExistence type="predicted"/>
<keyword evidence="1" id="KW-0677">Repeat</keyword>